<dbReference type="InterPro" id="IPR029058">
    <property type="entry name" value="AB_hydrolase_fold"/>
</dbReference>
<dbReference type="AlphaFoldDB" id="A0A4U0P608"/>
<dbReference type="SUPFAM" id="SSF53474">
    <property type="entry name" value="alpha/beta-Hydrolases"/>
    <property type="match status" value="1"/>
</dbReference>
<dbReference type="Pfam" id="PF20434">
    <property type="entry name" value="BD-FAE"/>
    <property type="match status" value="1"/>
</dbReference>
<dbReference type="GO" id="GO:0016787">
    <property type="term" value="F:hydrolase activity"/>
    <property type="evidence" value="ECO:0007669"/>
    <property type="project" value="UniProtKB-KW"/>
</dbReference>
<evidence type="ECO:0000313" key="4">
    <source>
        <dbReference type="Proteomes" id="UP000306808"/>
    </source>
</evidence>
<gene>
    <name evidence="3" type="ORF">FAZ15_00665</name>
</gene>
<keyword evidence="4" id="KW-1185">Reference proteome</keyword>
<protein>
    <submittedName>
        <fullName evidence="3">Alpha/beta hydrolase</fullName>
    </submittedName>
</protein>
<proteinExistence type="predicted"/>
<dbReference type="PANTHER" id="PTHR48081">
    <property type="entry name" value="AB HYDROLASE SUPERFAMILY PROTEIN C4A8.06C"/>
    <property type="match status" value="1"/>
</dbReference>
<accession>A0A4U0P608</accession>
<evidence type="ECO:0000259" key="2">
    <source>
        <dbReference type="Pfam" id="PF20434"/>
    </source>
</evidence>
<dbReference type="OrthoDB" id="9777975at2"/>
<dbReference type="InterPro" id="IPR049492">
    <property type="entry name" value="BD-FAE-like_dom"/>
</dbReference>
<organism evidence="3 4">
    <name type="scientific">Sphingobacterium olei</name>
    <dbReference type="NCBI Taxonomy" id="2571155"/>
    <lineage>
        <taxon>Bacteria</taxon>
        <taxon>Pseudomonadati</taxon>
        <taxon>Bacteroidota</taxon>
        <taxon>Sphingobacteriia</taxon>
        <taxon>Sphingobacteriales</taxon>
        <taxon>Sphingobacteriaceae</taxon>
        <taxon>Sphingobacterium</taxon>
    </lineage>
</organism>
<evidence type="ECO:0000256" key="1">
    <source>
        <dbReference type="ARBA" id="ARBA00022801"/>
    </source>
</evidence>
<name>A0A4U0P608_9SPHI</name>
<dbReference type="Gene3D" id="3.40.50.1820">
    <property type="entry name" value="alpha/beta hydrolase"/>
    <property type="match status" value="1"/>
</dbReference>
<comment type="caution">
    <text evidence="3">The sequence shown here is derived from an EMBL/GenBank/DDBJ whole genome shotgun (WGS) entry which is preliminary data.</text>
</comment>
<dbReference type="Proteomes" id="UP000306808">
    <property type="component" value="Unassembled WGS sequence"/>
</dbReference>
<reference evidence="3 4" key="1">
    <citation type="submission" date="2019-04" db="EMBL/GenBank/DDBJ databases">
        <title>Sphingobacterium olei sp. nov., isolated from oil-contaminated soil.</title>
        <authorList>
            <person name="Liu B."/>
        </authorList>
    </citation>
    <scope>NUCLEOTIDE SEQUENCE [LARGE SCALE GENOMIC DNA]</scope>
    <source>
        <strain evidence="3 4">HAL-9</strain>
    </source>
</reference>
<feature type="domain" description="BD-FAE-like" evidence="2">
    <location>
        <begin position="83"/>
        <end position="208"/>
    </location>
</feature>
<sequence>MGVCYDRNEKNSNKNNKESRFFWTYFCCIYFKYCEMKKIFGLLLITSLYFVSCSKDDVEPEKVYQLAKQEIDIAYGSDPLQKMDIYFPEGFNQSTSVVFLIHGGGFIAGTKEDFMNVAKLFMAKGFIAVNLSHRLVNATGLDQNPPLHQPSVIKVIDQVDDIALAVNKYIVVATDWGSGTSRMYMAGHSAGGTLAMLYVQGTKNQDVRASGNFAGLANVTLSEELYNNPPDHEYWPAVKELLYRMSGAEVNQGTALALMAISPNWVSTNNKPAKPNITVMAKTNDKDLRFEPYFNTVKDAENYHNQLRSYGTSSVYTLMDTDHGFGNHPDDWAKAVNYTVDFFKKN</sequence>
<evidence type="ECO:0000313" key="3">
    <source>
        <dbReference type="EMBL" id="TJZ62857.1"/>
    </source>
</evidence>
<dbReference type="InterPro" id="IPR050300">
    <property type="entry name" value="GDXG_lipolytic_enzyme"/>
</dbReference>
<keyword evidence="1 3" id="KW-0378">Hydrolase</keyword>
<dbReference type="EMBL" id="SUME01000001">
    <property type="protein sequence ID" value="TJZ62857.1"/>
    <property type="molecule type" value="Genomic_DNA"/>
</dbReference>